<feature type="transmembrane region" description="Helical" evidence="12">
    <location>
        <begin position="41"/>
        <end position="63"/>
    </location>
</feature>
<keyword evidence="3" id="KW-0813">Transport</keyword>
<keyword evidence="10" id="KW-0406">Ion transport</keyword>
<dbReference type="InterPro" id="IPR013130">
    <property type="entry name" value="Fe3_Rdtase_TM_dom"/>
</dbReference>
<dbReference type="GO" id="GO:0006879">
    <property type="term" value="P:intracellular iron ion homeostasis"/>
    <property type="evidence" value="ECO:0007669"/>
    <property type="project" value="TreeGrafter"/>
</dbReference>
<gene>
    <name evidence="14" type="ORF">J8A68_002067</name>
</gene>
<evidence type="ECO:0000256" key="4">
    <source>
        <dbReference type="ARBA" id="ARBA00022630"/>
    </source>
</evidence>
<dbReference type="InterPro" id="IPR013112">
    <property type="entry name" value="FAD-bd_8"/>
</dbReference>
<dbReference type="GeneID" id="73468868"/>
<evidence type="ECO:0000256" key="9">
    <source>
        <dbReference type="ARBA" id="ARBA00023002"/>
    </source>
</evidence>
<keyword evidence="8 12" id="KW-1133">Transmembrane helix</keyword>
<comment type="similarity">
    <text evidence="2">Belongs to the ferric reductase (FRE) family.</text>
</comment>
<evidence type="ECO:0000256" key="7">
    <source>
        <dbReference type="ARBA" id="ARBA00022982"/>
    </source>
</evidence>
<protein>
    <submittedName>
        <fullName evidence="14">FRE7</fullName>
    </submittedName>
</protein>
<comment type="caution">
    <text evidence="14">The sequence shown here is derived from an EMBL/GenBank/DDBJ whole genome shotgun (WGS) entry which is preliminary data.</text>
</comment>
<comment type="subcellular location">
    <subcellularLocation>
        <location evidence="1">Membrane</location>
        <topology evidence="1">Multi-pass membrane protein</topology>
    </subcellularLocation>
</comment>
<dbReference type="Proteomes" id="UP000694255">
    <property type="component" value="Unassembled WGS sequence"/>
</dbReference>
<keyword evidence="7" id="KW-0249">Electron transport</keyword>
<organism evidence="14 15">
    <name type="scientific">[Candida] subhashii</name>
    <dbReference type="NCBI Taxonomy" id="561895"/>
    <lineage>
        <taxon>Eukaryota</taxon>
        <taxon>Fungi</taxon>
        <taxon>Dikarya</taxon>
        <taxon>Ascomycota</taxon>
        <taxon>Saccharomycotina</taxon>
        <taxon>Pichiomycetes</taxon>
        <taxon>Debaryomycetaceae</taxon>
        <taxon>Spathaspora</taxon>
    </lineage>
</organism>
<keyword evidence="4" id="KW-0285">Flavoprotein</keyword>
<feature type="domain" description="FAD-binding FR-type" evidence="13">
    <location>
        <begin position="311"/>
        <end position="416"/>
    </location>
</feature>
<dbReference type="SFLD" id="SFLDG01168">
    <property type="entry name" value="Ferric_reductase_subgroup_(FRE"/>
    <property type="match status" value="1"/>
</dbReference>
<evidence type="ECO:0000256" key="1">
    <source>
        <dbReference type="ARBA" id="ARBA00004141"/>
    </source>
</evidence>
<evidence type="ECO:0000259" key="13">
    <source>
        <dbReference type="PROSITE" id="PS51384"/>
    </source>
</evidence>
<reference evidence="14 15" key="1">
    <citation type="journal article" date="2021" name="DNA Res.">
        <title>Genome analysis of Candida subhashii reveals its hybrid nature and dual mitochondrial genome conformations.</title>
        <authorList>
            <person name="Mixao V."/>
            <person name="Hegedusova E."/>
            <person name="Saus E."/>
            <person name="Pryszcz L.P."/>
            <person name="Cillingova A."/>
            <person name="Nosek J."/>
            <person name="Gabaldon T."/>
        </authorList>
    </citation>
    <scope>NUCLEOTIDE SEQUENCE [LARGE SCALE GENOMIC DNA]</scope>
    <source>
        <strain evidence="14 15">CBS 10753</strain>
    </source>
</reference>
<dbReference type="InterPro" id="IPR017927">
    <property type="entry name" value="FAD-bd_FR_type"/>
</dbReference>
<keyword evidence="11 12" id="KW-0472">Membrane</keyword>
<keyword evidence="9" id="KW-0560">Oxidoreductase</keyword>
<evidence type="ECO:0000256" key="6">
    <source>
        <dbReference type="ARBA" id="ARBA00022827"/>
    </source>
</evidence>
<dbReference type="InterPro" id="IPR051410">
    <property type="entry name" value="Ferric/Cupric_Reductase"/>
</dbReference>
<feature type="transmembrane region" description="Helical" evidence="12">
    <location>
        <begin position="228"/>
        <end position="249"/>
    </location>
</feature>
<keyword evidence="5 12" id="KW-0812">Transmembrane</keyword>
<dbReference type="PROSITE" id="PS51384">
    <property type="entry name" value="FAD_FR"/>
    <property type="match status" value="1"/>
</dbReference>
<dbReference type="Pfam" id="PF01794">
    <property type="entry name" value="Ferric_reduct"/>
    <property type="match status" value="1"/>
</dbReference>
<dbReference type="OrthoDB" id="17725at2759"/>
<evidence type="ECO:0000256" key="12">
    <source>
        <dbReference type="SAM" id="Phobius"/>
    </source>
</evidence>
<proteinExistence type="inferred from homology"/>
<name>A0A8J5QE80_9ASCO</name>
<evidence type="ECO:0000256" key="3">
    <source>
        <dbReference type="ARBA" id="ARBA00022448"/>
    </source>
</evidence>
<evidence type="ECO:0000256" key="2">
    <source>
        <dbReference type="ARBA" id="ARBA00006278"/>
    </source>
</evidence>
<dbReference type="GO" id="GO:0015677">
    <property type="term" value="P:copper ion import"/>
    <property type="evidence" value="ECO:0007669"/>
    <property type="project" value="TreeGrafter"/>
</dbReference>
<feature type="transmembrane region" description="Helical" evidence="12">
    <location>
        <begin position="147"/>
        <end position="166"/>
    </location>
</feature>
<keyword evidence="15" id="KW-1185">Reference proteome</keyword>
<evidence type="ECO:0000313" key="15">
    <source>
        <dbReference type="Proteomes" id="UP000694255"/>
    </source>
</evidence>
<accession>A0A8J5QE80</accession>
<dbReference type="GO" id="GO:0000293">
    <property type="term" value="F:ferric-chelate reductase activity"/>
    <property type="evidence" value="ECO:0007669"/>
    <property type="project" value="UniProtKB-ARBA"/>
</dbReference>
<evidence type="ECO:0000256" key="10">
    <source>
        <dbReference type="ARBA" id="ARBA00023065"/>
    </source>
</evidence>
<dbReference type="GO" id="GO:0006826">
    <property type="term" value="P:iron ion transport"/>
    <property type="evidence" value="ECO:0007669"/>
    <property type="project" value="TreeGrafter"/>
</dbReference>
<dbReference type="RefSeq" id="XP_049264626.1">
    <property type="nucleotide sequence ID" value="XM_049405779.1"/>
</dbReference>
<evidence type="ECO:0000313" key="14">
    <source>
        <dbReference type="EMBL" id="KAG7664394.1"/>
    </source>
</evidence>
<dbReference type="AlphaFoldDB" id="A0A8J5QE80"/>
<dbReference type="Pfam" id="PF08030">
    <property type="entry name" value="NAD_binding_6"/>
    <property type="match status" value="1"/>
</dbReference>
<dbReference type="CDD" id="cd06186">
    <property type="entry name" value="NOX_Duox_like_FAD_NADP"/>
    <property type="match status" value="1"/>
</dbReference>
<evidence type="ECO:0000256" key="5">
    <source>
        <dbReference type="ARBA" id="ARBA00022692"/>
    </source>
</evidence>
<evidence type="ECO:0000256" key="8">
    <source>
        <dbReference type="ARBA" id="ARBA00022989"/>
    </source>
</evidence>
<dbReference type="Pfam" id="PF08022">
    <property type="entry name" value="FAD_binding_8"/>
    <property type="match status" value="1"/>
</dbReference>
<feature type="transmembrane region" description="Helical" evidence="12">
    <location>
        <begin position="284"/>
        <end position="302"/>
    </location>
</feature>
<dbReference type="SFLD" id="SFLDS00052">
    <property type="entry name" value="Ferric_Reductase_Domain"/>
    <property type="match status" value="1"/>
</dbReference>
<dbReference type="GO" id="GO:0005886">
    <property type="term" value="C:plasma membrane"/>
    <property type="evidence" value="ECO:0007669"/>
    <property type="project" value="TreeGrafter"/>
</dbReference>
<evidence type="ECO:0000256" key="11">
    <source>
        <dbReference type="ARBA" id="ARBA00023136"/>
    </source>
</evidence>
<feature type="transmembrane region" description="Helical" evidence="12">
    <location>
        <begin position="261"/>
        <end position="277"/>
    </location>
</feature>
<keyword evidence="6" id="KW-0274">FAD</keyword>
<dbReference type="EMBL" id="JAGSYN010000094">
    <property type="protein sequence ID" value="KAG7664394.1"/>
    <property type="molecule type" value="Genomic_DNA"/>
</dbReference>
<dbReference type="PANTHER" id="PTHR32361:SF23">
    <property type="entry name" value="FERRIC-CHELATE REDUCTASE"/>
    <property type="match status" value="1"/>
</dbReference>
<feature type="transmembrane region" description="Helical" evidence="12">
    <location>
        <begin position="186"/>
        <end position="207"/>
    </location>
</feature>
<feature type="transmembrane region" description="Helical" evidence="12">
    <location>
        <begin position="114"/>
        <end position="135"/>
    </location>
</feature>
<dbReference type="InterPro" id="IPR013121">
    <property type="entry name" value="Fe_red_NAD-bd_6"/>
</dbReference>
<sequence length="608" mass="69325">MDKRDVIYQGLDCIKDSMEQEYMTLGSQSQAAVKWAAQADYALYTAYFGVATIFVAFVKHLYYRFRDYRYKNRQTSNVATSIVDVLISYCRFIGYKQVPARIRFFTSLPNSVGGSLYVSFTSLYLLCYCLVPHFWYRECRGFGSPPLAVRAGLMATALTPFIYVLAGKSNAITLLTGMSYEKLNVYHQFVGVAAFVLSLIHTIPFLYQDLREGGNSHLFSNFQTQFEYYSGIPPLIFLGLLCTLSKSWVRKHVYEFFLHSHWMFGIAYFGTLIWHINKSLGADNYMWGALGFWATQILYRILMKTCFKPTSMFLRSRDAVLRKLGENVYEVTIANTKGYTWTPGQHCFLRFVGGRILDNHPFSIASMSSNESNSEMKFIIVPRKGLTRAHYLELDQHITTKKKVFIDGPYGGTFRDVTGFERVVLIGSGSGVTAIIPFLTYLANHISKLSKDSKPFVTEYINFVWIIRKEEHIDWIRDELLQCQKLAGDAINIQIYVSEEDAEKAKVVDDNKTEEKLCCEIDSSDDPNSTVGSIHEFSITYKKPSIPEVITSLGHTLSRRNIFISSGSDSMKEEVSNSVSKLQSLVFNNDILASNVEEIYLHTESFGW</sequence>
<dbReference type="PANTHER" id="PTHR32361">
    <property type="entry name" value="FERRIC/CUPRIC REDUCTASE TRANSMEMBRANE COMPONENT"/>
    <property type="match status" value="1"/>
</dbReference>